<evidence type="ECO:0000256" key="6">
    <source>
        <dbReference type="ARBA" id="ARBA00022438"/>
    </source>
</evidence>
<dbReference type="InterPro" id="IPR027268">
    <property type="entry name" value="Peptidase_M4/M1_CTD_sf"/>
</dbReference>
<dbReference type="GO" id="GO:0016020">
    <property type="term" value="C:membrane"/>
    <property type="evidence" value="ECO:0007669"/>
    <property type="project" value="TreeGrafter"/>
</dbReference>
<keyword evidence="8" id="KW-0479">Metal-binding</keyword>
<evidence type="ECO:0000259" key="14">
    <source>
        <dbReference type="Pfam" id="PF01433"/>
    </source>
</evidence>
<proteinExistence type="inferred from homology"/>
<dbReference type="GO" id="GO:0070006">
    <property type="term" value="F:metalloaminopeptidase activity"/>
    <property type="evidence" value="ECO:0007669"/>
    <property type="project" value="TreeGrafter"/>
</dbReference>
<dbReference type="Gene3D" id="2.60.40.1730">
    <property type="entry name" value="tricorn interacting facor f3 domain"/>
    <property type="match status" value="1"/>
</dbReference>
<dbReference type="InterPro" id="IPR012778">
    <property type="entry name" value="Pept_M1_aminopeptidase"/>
</dbReference>
<evidence type="ECO:0000256" key="5">
    <source>
        <dbReference type="ARBA" id="ARBA00015611"/>
    </source>
</evidence>
<evidence type="ECO:0000256" key="7">
    <source>
        <dbReference type="ARBA" id="ARBA00022670"/>
    </source>
</evidence>
<dbReference type="RefSeq" id="WP_078715230.1">
    <property type="nucleotide sequence ID" value="NZ_FUYG01000009.1"/>
</dbReference>
<dbReference type="InterPro" id="IPR001930">
    <property type="entry name" value="Peptidase_M1"/>
</dbReference>
<keyword evidence="10" id="KW-0862">Zinc</keyword>
<evidence type="ECO:0000256" key="1">
    <source>
        <dbReference type="ARBA" id="ARBA00000098"/>
    </source>
</evidence>
<evidence type="ECO:0000256" key="11">
    <source>
        <dbReference type="ARBA" id="ARBA00023049"/>
    </source>
</evidence>
<dbReference type="FunFam" id="2.60.40.1730:FF:000010">
    <property type="entry name" value="Putative aminopeptidase N"/>
    <property type="match status" value="1"/>
</dbReference>
<dbReference type="Gene3D" id="1.10.390.10">
    <property type="entry name" value="Neutral Protease Domain 2"/>
    <property type="match status" value="1"/>
</dbReference>
<keyword evidence="11" id="KW-0482">Metalloprotease</keyword>
<evidence type="ECO:0000313" key="17">
    <source>
        <dbReference type="EMBL" id="SKB01265.1"/>
    </source>
</evidence>
<dbReference type="Pfam" id="PF01433">
    <property type="entry name" value="Peptidase_M1"/>
    <property type="match status" value="1"/>
</dbReference>
<dbReference type="InterPro" id="IPR042097">
    <property type="entry name" value="Aminopeptidase_N-like_N_sf"/>
</dbReference>
<dbReference type="InterPro" id="IPR024571">
    <property type="entry name" value="ERAP1-like_C_dom"/>
</dbReference>
<organism evidence="17 18">
    <name type="scientific">Agreia bicolorata</name>
    <dbReference type="NCBI Taxonomy" id="110935"/>
    <lineage>
        <taxon>Bacteria</taxon>
        <taxon>Bacillati</taxon>
        <taxon>Actinomycetota</taxon>
        <taxon>Actinomycetes</taxon>
        <taxon>Micrococcales</taxon>
        <taxon>Microbacteriaceae</taxon>
        <taxon>Agreia</taxon>
    </lineage>
</organism>
<dbReference type="AlphaFoldDB" id="A0A1T4YJ19"/>
<gene>
    <name evidence="17" type="ORF">SAMN06295879_3225</name>
</gene>
<dbReference type="PRINTS" id="PR00756">
    <property type="entry name" value="ALADIPTASE"/>
</dbReference>
<dbReference type="GO" id="GO:0005615">
    <property type="term" value="C:extracellular space"/>
    <property type="evidence" value="ECO:0007669"/>
    <property type="project" value="TreeGrafter"/>
</dbReference>
<dbReference type="Pfam" id="PF11838">
    <property type="entry name" value="ERAP1_C"/>
    <property type="match status" value="1"/>
</dbReference>
<evidence type="ECO:0000313" key="18">
    <source>
        <dbReference type="Proteomes" id="UP000189735"/>
    </source>
</evidence>
<dbReference type="CDD" id="cd09602">
    <property type="entry name" value="M1_APN"/>
    <property type="match status" value="1"/>
</dbReference>
<dbReference type="InterPro" id="IPR050344">
    <property type="entry name" value="Peptidase_M1_aminopeptidases"/>
</dbReference>
<dbReference type="GO" id="GO:0016285">
    <property type="term" value="F:alanyl aminopeptidase activity"/>
    <property type="evidence" value="ECO:0007669"/>
    <property type="project" value="UniProtKB-EC"/>
</dbReference>
<dbReference type="SUPFAM" id="SSF55486">
    <property type="entry name" value="Metalloproteases ('zincins'), catalytic domain"/>
    <property type="match status" value="1"/>
</dbReference>
<keyword evidence="9" id="KW-0378">Hydrolase</keyword>
<dbReference type="InterPro" id="IPR045357">
    <property type="entry name" value="Aminopeptidase_N-like_N"/>
</dbReference>
<dbReference type="PANTHER" id="PTHR11533">
    <property type="entry name" value="PROTEASE M1 ZINC METALLOPROTEASE"/>
    <property type="match status" value="1"/>
</dbReference>
<dbReference type="PANTHER" id="PTHR11533:SF174">
    <property type="entry name" value="PUROMYCIN-SENSITIVE AMINOPEPTIDASE-RELATED"/>
    <property type="match status" value="1"/>
</dbReference>
<evidence type="ECO:0000256" key="13">
    <source>
        <dbReference type="ARBA" id="ARBA00031533"/>
    </source>
</evidence>
<evidence type="ECO:0000259" key="16">
    <source>
        <dbReference type="Pfam" id="PF17900"/>
    </source>
</evidence>
<name>A0A1T4YJ19_9MICO</name>
<evidence type="ECO:0000256" key="9">
    <source>
        <dbReference type="ARBA" id="ARBA00022801"/>
    </source>
</evidence>
<keyword evidence="7" id="KW-0645">Protease</keyword>
<comment type="catalytic activity">
    <reaction evidence="1">
        <text>Release of an N-terminal amino acid, Xaa-|-Yaa- from a peptide, amide or arylamide. Xaa is preferably Ala, but may be most amino acids including Pro (slow action). When a terminal hydrophobic residue is followed by a prolyl residue, the two may be released as an intact Xaa-Pro dipeptide.</text>
        <dbReference type="EC" id="3.4.11.2"/>
    </reaction>
</comment>
<dbReference type="GO" id="GO:0043171">
    <property type="term" value="P:peptide catabolic process"/>
    <property type="evidence" value="ECO:0007669"/>
    <property type="project" value="TreeGrafter"/>
</dbReference>
<dbReference type="FunFam" id="1.10.390.10:FF:000004">
    <property type="entry name" value="Aminopeptidase N"/>
    <property type="match status" value="1"/>
</dbReference>
<dbReference type="EMBL" id="FUYG01000009">
    <property type="protein sequence ID" value="SKB01265.1"/>
    <property type="molecule type" value="Genomic_DNA"/>
</dbReference>
<evidence type="ECO:0000256" key="12">
    <source>
        <dbReference type="ARBA" id="ARBA00029811"/>
    </source>
</evidence>
<keyword evidence="6 17" id="KW-0031">Aminopeptidase</keyword>
<dbReference type="NCBIfam" id="TIGR02412">
    <property type="entry name" value="pepN_strep_liv"/>
    <property type="match status" value="1"/>
</dbReference>
<comment type="similarity">
    <text evidence="3">Belongs to the peptidase M1 family.</text>
</comment>
<evidence type="ECO:0000256" key="8">
    <source>
        <dbReference type="ARBA" id="ARBA00022723"/>
    </source>
</evidence>
<sequence length="849" mass="93304">MPGENLTRVEAQERAAIVSVSSYDVVLDLTQGAETFRSTTTVRFSATAGASTFIDAITRSVHSVTLNDRPLDVSAVNDGVRIQLDDLADENVLIVDADAEYTNTGEGLHRFVDPVDGEVYLYSQFEVPDSRRMFAVFEQPDLKATFAFTVTAPAYWQMVSNQPTPEPIAVEGTDFATWTFEPTPRISSYITALIAGPYVVERSELTSSDGRVIPLGVFSRASLSQYMDADYIFEKTREGFEFYETQFAYPYPFDKYDQLFVPEFNAGAMENAGAVTFTETYVFRSKVTDAVRERRVVTVLHELAHMWFGDLVTMRWWNDLWLNESFAEYMSTLATADATEWTEAWATFASTEKSWAYRQDQLPSTHPIVATINDLEDVQVNFDGITYAKGASVLKQLVAWVGQTEFMAGVARYFDAHAFGNTELVDLLTELETTSGRDLGEWSKLWLETAGVNTLRPEITTDENGTITSFDVLQTAIAEYPTIRPHRLAIGFYSFEGDALVRTKRVELDVDGARTEVSELVGERRPDLVLLNDDDLAYAKVRLDDASLAVAVESLAAVTSPLARAILWGSAWDSTRDAETRGRDFVRLVLGNVATETESTTLRTALNQLVLTSTSYIAPDARGEVIEVAADELWSLAQAAEAGSDAQFQFVRFFAALASTEEQLATIASLRSGEVALDGLEIDTDLRWELLIALVAGGKAGQPEIDQALENDNTASGAQSAAHASAAIPTAEGKNAAWSSLIDTDEAPNAIVRATALGFQRAHDTALLEPFVAKYFDSLVTVWETRSYGISSSLITGLYPAALANQQLRDATQAWLDANTEQPPALRRLVVENLAGVDRAIAAQARDAD</sequence>
<evidence type="ECO:0000256" key="4">
    <source>
        <dbReference type="ARBA" id="ARBA00012564"/>
    </source>
</evidence>
<feature type="domain" description="Peptidase M1 membrane alanine aminopeptidase" evidence="14">
    <location>
        <begin position="231"/>
        <end position="445"/>
    </location>
</feature>
<dbReference type="GO" id="GO:0005737">
    <property type="term" value="C:cytoplasm"/>
    <property type="evidence" value="ECO:0007669"/>
    <property type="project" value="TreeGrafter"/>
</dbReference>
<evidence type="ECO:0000259" key="15">
    <source>
        <dbReference type="Pfam" id="PF11838"/>
    </source>
</evidence>
<feature type="domain" description="Aminopeptidase N-like N-terminal" evidence="16">
    <location>
        <begin position="22"/>
        <end position="190"/>
    </location>
</feature>
<dbReference type="GO" id="GO:0006508">
    <property type="term" value="P:proteolysis"/>
    <property type="evidence" value="ECO:0007669"/>
    <property type="project" value="UniProtKB-KW"/>
</dbReference>
<evidence type="ECO:0000256" key="3">
    <source>
        <dbReference type="ARBA" id="ARBA00010136"/>
    </source>
</evidence>
<evidence type="ECO:0000256" key="10">
    <source>
        <dbReference type="ARBA" id="ARBA00022833"/>
    </source>
</evidence>
<dbReference type="InterPro" id="IPR014782">
    <property type="entry name" value="Peptidase_M1_dom"/>
</dbReference>
<dbReference type="GO" id="GO:0008270">
    <property type="term" value="F:zinc ion binding"/>
    <property type="evidence" value="ECO:0007669"/>
    <property type="project" value="InterPro"/>
</dbReference>
<feature type="domain" description="ERAP1-like C-terminal" evidence="15">
    <location>
        <begin position="528"/>
        <end position="838"/>
    </location>
</feature>
<reference evidence="18" key="1">
    <citation type="submission" date="2017-02" db="EMBL/GenBank/DDBJ databases">
        <authorList>
            <person name="Varghese N."/>
            <person name="Submissions S."/>
        </authorList>
    </citation>
    <scope>NUCLEOTIDE SEQUENCE [LARGE SCALE GENOMIC DNA]</scope>
    <source>
        <strain evidence="18">VKM Ac-2052</strain>
    </source>
</reference>
<protein>
    <recommendedName>
        <fullName evidence="5">Aminopeptidase N</fullName>
        <ecNumber evidence="4">3.4.11.2</ecNumber>
    </recommendedName>
    <alternativeName>
        <fullName evidence="12">Alanine aminopeptidase</fullName>
    </alternativeName>
    <alternativeName>
        <fullName evidence="13">Lysyl aminopeptidase</fullName>
    </alternativeName>
</protein>
<accession>A0A1T4YJ19</accession>
<dbReference type="Proteomes" id="UP000189735">
    <property type="component" value="Unassembled WGS sequence"/>
</dbReference>
<comment type="cofactor">
    <cofactor evidence="2">
        <name>Zn(2+)</name>
        <dbReference type="ChEBI" id="CHEBI:29105"/>
    </cofactor>
</comment>
<dbReference type="SUPFAM" id="SSF63737">
    <property type="entry name" value="Leukotriene A4 hydrolase N-terminal domain"/>
    <property type="match status" value="1"/>
</dbReference>
<dbReference type="Pfam" id="PF17900">
    <property type="entry name" value="Peptidase_M1_N"/>
    <property type="match status" value="1"/>
</dbReference>
<evidence type="ECO:0000256" key="2">
    <source>
        <dbReference type="ARBA" id="ARBA00001947"/>
    </source>
</evidence>
<dbReference type="GO" id="GO:0042277">
    <property type="term" value="F:peptide binding"/>
    <property type="evidence" value="ECO:0007669"/>
    <property type="project" value="TreeGrafter"/>
</dbReference>
<dbReference type="EC" id="3.4.11.2" evidence="4"/>